<evidence type="ECO:0000313" key="2">
    <source>
        <dbReference type="Proteomes" id="UP000683557"/>
    </source>
</evidence>
<gene>
    <name evidence="1" type="ORF">KP004_17230</name>
</gene>
<organism evidence="1 2">
    <name type="scientific">Geomonas oryzisoli</name>
    <dbReference type="NCBI Taxonomy" id="2847992"/>
    <lineage>
        <taxon>Bacteria</taxon>
        <taxon>Pseudomonadati</taxon>
        <taxon>Thermodesulfobacteriota</taxon>
        <taxon>Desulfuromonadia</taxon>
        <taxon>Geobacterales</taxon>
        <taxon>Geobacteraceae</taxon>
        <taxon>Geomonas</taxon>
    </lineage>
</organism>
<protein>
    <recommendedName>
        <fullName evidence="3">Cathelicidin antimicrobial peptide C-terminal domain-containing protein</fullName>
    </recommendedName>
</protein>
<dbReference type="RefSeq" id="WP_216799651.1">
    <property type="nucleotide sequence ID" value="NZ_CP076723.1"/>
</dbReference>
<dbReference type="Proteomes" id="UP000683557">
    <property type="component" value="Chromosome"/>
</dbReference>
<dbReference type="EMBL" id="CP076723">
    <property type="protein sequence ID" value="QWV92894.1"/>
    <property type="molecule type" value="Genomic_DNA"/>
</dbReference>
<evidence type="ECO:0000313" key="1">
    <source>
        <dbReference type="EMBL" id="QWV92894.1"/>
    </source>
</evidence>
<evidence type="ECO:0008006" key="3">
    <source>
        <dbReference type="Google" id="ProtNLM"/>
    </source>
</evidence>
<dbReference type="PROSITE" id="PS51257">
    <property type="entry name" value="PROKAR_LIPOPROTEIN"/>
    <property type="match status" value="1"/>
</dbReference>
<proteinExistence type="predicted"/>
<name>A0ABX8J5P6_9BACT</name>
<accession>A0ABX8J5P6</accession>
<sequence>MNMSKGIVTVIVVGSLSGICGCKKEGPAERAGRDVDKAVEKIGKELGKADDRMGDLIKKIGR</sequence>
<reference evidence="1 2" key="1">
    <citation type="submission" date="2021-06" db="EMBL/GenBank/DDBJ databases">
        <title>Gemonas diversity in paddy soil.</title>
        <authorList>
            <person name="Liu G."/>
        </authorList>
    </citation>
    <scope>NUCLEOTIDE SEQUENCE [LARGE SCALE GENOMIC DNA]</scope>
    <source>
        <strain evidence="1 2">RG10</strain>
    </source>
</reference>
<keyword evidence="2" id="KW-1185">Reference proteome</keyword>